<dbReference type="Pfam" id="PF13439">
    <property type="entry name" value="Glyco_transf_4"/>
    <property type="match status" value="1"/>
</dbReference>
<evidence type="ECO:0000259" key="1">
    <source>
        <dbReference type="Pfam" id="PF00534"/>
    </source>
</evidence>
<proteinExistence type="predicted"/>
<dbReference type="InterPro" id="IPR001296">
    <property type="entry name" value="Glyco_trans_1"/>
</dbReference>
<dbReference type="InterPro" id="IPR050194">
    <property type="entry name" value="Glycosyltransferase_grp1"/>
</dbReference>
<dbReference type="PANTHER" id="PTHR45947">
    <property type="entry name" value="SULFOQUINOVOSYL TRANSFERASE SQD2"/>
    <property type="match status" value="1"/>
</dbReference>
<organism evidence="3 4">
    <name type="scientific">Parabacteroides distasonis</name>
    <dbReference type="NCBI Taxonomy" id="823"/>
    <lineage>
        <taxon>Bacteria</taxon>
        <taxon>Pseudomonadati</taxon>
        <taxon>Bacteroidota</taxon>
        <taxon>Bacteroidia</taxon>
        <taxon>Bacteroidales</taxon>
        <taxon>Tannerellaceae</taxon>
        <taxon>Parabacteroides</taxon>
    </lineage>
</organism>
<dbReference type="EC" id="2.4.1.11" evidence="3"/>
<dbReference type="Proteomes" id="UP000095455">
    <property type="component" value="Unassembled WGS sequence"/>
</dbReference>
<dbReference type="Pfam" id="PF00534">
    <property type="entry name" value="Glycos_transf_1"/>
    <property type="match status" value="1"/>
</dbReference>
<keyword evidence="3" id="KW-0808">Transferase</keyword>
<evidence type="ECO:0000259" key="2">
    <source>
        <dbReference type="Pfam" id="PF13439"/>
    </source>
</evidence>
<name>A0A8D9NZY5_PARDI</name>
<accession>A0A8D9NZY5</accession>
<dbReference type="Gene3D" id="3.40.50.2000">
    <property type="entry name" value="Glycogen Phosphorylase B"/>
    <property type="match status" value="2"/>
</dbReference>
<evidence type="ECO:0000313" key="4">
    <source>
        <dbReference type="Proteomes" id="UP000095455"/>
    </source>
</evidence>
<dbReference type="CDD" id="cd03801">
    <property type="entry name" value="GT4_PimA-like"/>
    <property type="match status" value="1"/>
</dbReference>
<reference evidence="3 4" key="1">
    <citation type="submission" date="2015-09" db="EMBL/GenBank/DDBJ databases">
        <authorList>
            <consortium name="Pathogen Informatics"/>
        </authorList>
    </citation>
    <scope>NUCLEOTIDE SEQUENCE [LARGE SCALE GENOMIC DNA]</scope>
    <source>
        <strain evidence="3 4">2789STDY5608822</strain>
    </source>
</reference>
<gene>
    <name evidence="3" type="ORF">ERS852380_00542</name>
</gene>
<feature type="domain" description="Glycosyltransferase subfamily 4-like N-terminal" evidence="2">
    <location>
        <begin position="25"/>
        <end position="145"/>
    </location>
</feature>
<dbReference type="PANTHER" id="PTHR45947:SF13">
    <property type="entry name" value="TRANSFERASE"/>
    <property type="match status" value="1"/>
</dbReference>
<sequence>MKFIQMQKSYKMKILQINKYFFKKGGAETVFFNTIQLLERHGHTVIPFSLKNKKNEPSPYESYFVDYPELSESSLPKKIKNLPAFIYNKEAARKLEKLIQKEKPDVAHIHLMFNSMSVSILPVLKKYNIPIIMSVHDYRLVCPAYTFTDGKRNFCERCKTGNYYNCITHKCSKGSLINSFMLSMDSYFRSKFYSPIDYINRFIFVSKFSMNKHIQVENRFKDRCTYLYNFTPKVKDYSSTKGDYIFFFGRISEEKGILTLLNAIKQVPDIKLKLAGTGPLLEQLKSQCPPNAEFLGFKQGEELRELIHNASFVVVSSECYENNPMTIIESYMIGTPVIGSDLGGIPELIIENKTGYTFKPKSPDDLKETITKACSISEEEYARMSDEAKKFAMDNFSEESHYQKLIKNYQLIIDQNKR</sequence>
<dbReference type="SUPFAM" id="SSF53756">
    <property type="entry name" value="UDP-Glycosyltransferase/glycogen phosphorylase"/>
    <property type="match status" value="1"/>
</dbReference>
<protein>
    <submittedName>
        <fullName evidence="3">Glycogen synthase</fullName>
        <ecNumber evidence="3">2.4.1.11</ecNumber>
    </submittedName>
</protein>
<keyword evidence="3" id="KW-0328">Glycosyltransferase</keyword>
<dbReference type="InterPro" id="IPR028098">
    <property type="entry name" value="Glyco_trans_4-like_N"/>
</dbReference>
<dbReference type="AlphaFoldDB" id="A0A8D9NZY5"/>
<dbReference type="GO" id="GO:0004373">
    <property type="term" value="F:alpha-1,4-glucan glucosyltransferase (UDP-glucose donor) activity"/>
    <property type="evidence" value="ECO:0007669"/>
    <property type="project" value="UniProtKB-EC"/>
</dbReference>
<feature type="domain" description="Glycosyl transferase family 1" evidence="1">
    <location>
        <begin position="240"/>
        <end position="390"/>
    </location>
</feature>
<evidence type="ECO:0000313" key="3">
    <source>
        <dbReference type="EMBL" id="CUN54147.1"/>
    </source>
</evidence>
<comment type="caution">
    <text evidence="3">The sequence shown here is derived from an EMBL/GenBank/DDBJ whole genome shotgun (WGS) entry which is preliminary data.</text>
</comment>
<dbReference type="EMBL" id="CYYK01000002">
    <property type="protein sequence ID" value="CUN54147.1"/>
    <property type="molecule type" value="Genomic_DNA"/>
</dbReference>